<dbReference type="EMBL" id="LAZR01002439">
    <property type="protein sequence ID" value="KKN30047.1"/>
    <property type="molecule type" value="Genomic_DNA"/>
</dbReference>
<feature type="domain" description="HEPN AbiU2-like" evidence="1">
    <location>
        <begin position="3"/>
        <end position="189"/>
    </location>
</feature>
<proteinExistence type="predicted"/>
<protein>
    <recommendedName>
        <fullName evidence="1">HEPN AbiU2-like domain-containing protein</fullName>
    </recommendedName>
</protein>
<comment type="caution">
    <text evidence="2">The sequence shown here is derived from an EMBL/GenBank/DDBJ whole genome shotgun (WGS) entry which is preliminary data.</text>
</comment>
<accession>A0A0F9PZ85</accession>
<sequence length="196" mass="22799">MNIEEFEKTTSELVSDIQMLSMHWDLLIKLDAEIISSPSKFSKSEHFWSMTFNAHLTSVRIILSRVYDTNKRVLSIKTWLEIVKAELNNFKFMIEPSCNLSELVIQNINNSDPETNKLVNAFINQLRNNGIAHTNMKKASSGINVFKEWELTQSDYQELITQAQEIINNYIPYILGYKVSYNSLHKDDYKNITNLL</sequence>
<reference evidence="2" key="1">
    <citation type="journal article" date="2015" name="Nature">
        <title>Complex archaea that bridge the gap between prokaryotes and eukaryotes.</title>
        <authorList>
            <person name="Spang A."/>
            <person name="Saw J.H."/>
            <person name="Jorgensen S.L."/>
            <person name="Zaremba-Niedzwiedzka K."/>
            <person name="Martijn J."/>
            <person name="Lind A.E."/>
            <person name="van Eijk R."/>
            <person name="Schleper C."/>
            <person name="Guy L."/>
            <person name="Ettema T.J."/>
        </authorList>
    </citation>
    <scope>NUCLEOTIDE SEQUENCE</scope>
</reference>
<organism evidence="2">
    <name type="scientific">marine sediment metagenome</name>
    <dbReference type="NCBI Taxonomy" id="412755"/>
    <lineage>
        <taxon>unclassified sequences</taxon>
        <taxon>metagenomes</taxon>
        <taxon>ecological metagenomes</taxon>
    </lineage>
</organism>
<dbReference type="Pfam" id="PF18734">
    <property type="entry name" value="HEPN_AbiU2"/>
    <property type="match status" value="1"/>
</dbReference>
<dbReference type="AlphaFoldDB" id="A0A0F9PZ85"/>
<gene>
    <name evidence="2" type="ORF">LCGC14_0837890</name>
</gene>
<evidence type="ECO:0000313" key="2">
    <source>
        <dbReference type="EMBL" id="KKN30047.1"/>
    </source>
</evidence>
<name>A0A0F9PZ85_9ZZZZ</name>
<evidence type="ECO:0000259" key="1">
    <source>
        <dbReference type="Pfam" id="PF18734"/>
    </source>
</evidence>
<dbReference type="InterPro" id="IPR040704">
    <property type="entry name" value="HEPN_AbiU2"/>
</dbReference>